<name>A0A2N6CTU2_9GAMM</name>
<feature type="domain" description="3-hydroxyacyl-CoA dehydrogenase NAD binding" evidence="4">
    <location>
        <begin position="18"/>
        <end position="195"/>
    </location>
</feature>
<dbReference type="GO" id="GO:0006631">
    <property type="term" value="P:fatty acid metabolic process"/>
    <property type="evidence" value="ECO:0007669"/>
    <property type="project" value="InterPro"/>
</dbReference>
<sequence length="525" mass="56882">MSRQQPNCTRAWVPGETMGVVGAGVMGRGIVQVAAQAGIDVVLYDANSEAVSVAIEEIAHIFDRLQNKKKLTPEQVVQALSRISCATDLDAFSSCAVVIEAIVERLDAKQELLGLLERVVADDCILATNTSSLSVTSIAAGCSRPERVGGFHCFNPVPLMKLVEVIEGVQTESRVTDKLTALAQQVGHTPVRAQDTPGFVVNHAGRGMITESLRLHSEGVADFRAVDDILRDGMGFRLGPFELIDLTGLDVSQPVMESIYQQYYQEPRYRPTPLALQRLQAGLLGRKSGKGFYTYEQNQKLLAPRAEPRAVPLPSIWVSPGDEPTFKQLSDLVEKLGGTVDRGAKPADDSLCLLAPLGQDATTSALELGVDPTRAIAIDVIPDLARVRTLMATPATREAIKRAAYYLFSSDKVPVVMIRESAGFVAQRVLATIANIGCDMAQQRIASPADIDRAVTLGLGYPHGPLAWGDILGAEKLVKILTNMHQASQDPRYRVSPWLSRRARLGLSLLSDEHIFSEDWTGAVV</sequence>
<dbReference type="PANTHER" id="PTHR48075">
    <property type="entry name" value="3-HYDROXYACYL-COA DEHYDROGENASE FAMILY PROTEIN"/>
    <property type="match status" value="1"/>
</dbReference>
<dbReference type="Proteomes" id="UP000235015">
    <property type="component" value="Unassembled WGS sequence"/>
</dbReference>
<dbReference type="SUPFAM" id="SSF48179">
    <property type="entry name" value="6-phosphogluconate dehydrogenase C-terminal domain-like"/>
    <property type="match status" value="2"/>
</dbReference>
<dbReference type="Pfam" id="PF00725">
    <property type="entry name" value="3HCDH"/>
    <property type="match status" value="2"/>
</dbReference>
<evidence type="ECO:0000256" key="1">
    <source>
        <dbReference type="ARBA" id="ARBA00023002"/>
    </source>
</evidence>
<dbReference type="InterPro" id="IPR008927">
    <property type="entry name" value="6-PGluconate_DH-like_C_sf"/>
</dbReference>
<dbReference type="InterPro" id="IPR006108">
    <property type="entry name" value="3HC_DH_C"/>
</dbReference>
<evidence type="ECO:0000259" key="4">
    <source>
        <dbReference type="Pfam" id="PF02737"/>
    </source>
</evidence>
<dbReference type="InterPro" id="IPR006176">
    <property type="entry name" value="3-OHacyl-CoA_DH_NAD-bd"/>
</dbReference>
<dbReference type="FunFam" id="3.40.50.720:FF:000009">
    <property type="entry name" value="Fatty oxidation complex, alpha subunit"/>
    <property type="match status" value="1"/>
</dbReference>
<dbReference type="SUPFAM" id="SSF51735">
    <property type="entry name" value="NAD(P)-binding Rossmann-fold domains"/>
    <property type="match status" value="1"/>
</dbReference>
<dbReference type="GO" id="GO:0070403">
    <property type="term" value="F:NAD+ binding"/>
    <property type="evidence" value="ECO:0007669"/>
    <property type="project" value="InterPro"/>
</dbReference>
<dbReference type="STRING" id="1111735.GCA_000428045_02181"/>
<dbReference type="Gene3D" id="3.40.50.720">
    <property type="entry name" value="NAD(P)-binding Rossmann-like Domain"/>
    <property type="match status" value="1"/>
</dbReference>
<dbReference type="InterPro" id="IPR036291">
    <property type="entry name" value="NAD(P)-bd_dom_sf"/>
</dbReference>
<accession>A0A2N6CTU2</accession>
<dbReference type="RefSeq" id="WP_273440195.1">
    <property type="nucleotide sequence ID" value="NZ_PKUN01000023.1"/>
</dbReference>
<evidence type="ECO:0000259" key="3">
    <source>
        <dbReference type="Pfam" id="PF00725"/>
    </source>
</evidence>
<dbReference type="Pfam" id="PF02737">
    <property type="entry name" value="3HCDH_N"/>
    <property type="match status" value="1"/>
</dbReference>
<keyword evidence="2" id="KW-0520">NAD</keyword>
<comment type="caution">
    <text evidence="5">The sequence shown here is derived from an EMBL/GenBank/DDBJ whole genome shotgun (WGS) entry which is preliminary data.</text>
</comment>
<dbReference type="PANTHER" id="PTHR48075:SF5">
    <property type="entry name" value="3-HYDROXYBUTYRYL-COA DEHYDROGENASE"/>
    <property type="match status" value="1"/>
</dbReference>
<feature type="domain" description="3-hydroxyacyl-CoA dehydrogenase C-terminal" evidence="3">
    <location>
        <begin position="198"/>
        <end position="295"/>
    </location>
</feature>
<evidence type="ECO:0000256" key="2">
    <source>
        <dbReference type="ARBA" id="ARBA00023027"/>
    </source>
</evidence>
<dbReference type="InterPro" id="IPR013328">
    <property type="entry name" value="6PGD_dom2"/>
</dbReference>
<keyword evidence="1 5" id="KW-0560">Oxidoreductase</keyword>
<dbReference type="GO" id="GO:0008691">
    <property type="term" value="F:3-hydroxybutyryl-CoA dehydrogenase activity"/>
    <property type="evidence" value="ECO:0007669"/>
    <property type="project" value="UniProtKB-EC"/>
</dbReference>
<dbReference type="AlphaFoldDB" id="A0A2N6CTU2"/>
<proteinExistence type="predicted"/>
<evidence type="ECO:0000313" key="6">
    <source>
        <dbReference type="Proteomes" id="UP000235015"/>
    </source>
</evidence>
<protein>
    <submittedName>
        <fullName evidence="5">3-hydroxyacyl-CoA dehydrogenase</fullName>
        <ecNumber evidence="5">1.1.1.157</ecNumber>
    </submittedName>
</protein>
<dbReference type="NCBIfam" id="NF006124">
    <property type="entry name" value="PRK08268.1"/>
    <property type="match status" value="1"/>
</dbReference>
<dbReference type="Gene3D" id="1.10.1040.10">
    <property type="entry name" value="N-(1-d-carboxylethyl)-l-norvaline Dehydrogenase, domain 2"/>
    <property type="match status" value="2"/>
</dbReference>
<evidence type="ECO:0000313" key="5">
    <source>
        <dbReference type="EMBL" id="PLX60593.1"/>
    </source>
</evidence>
<dbReference type="EMBL" id="PKUN01000023">
    <property type="protein sequence ID" value="PLX60593.1"/>
    <property type="molecule type" value="Genomic_DNA"/>
</dbReference>
<organism evidence="5 6">
    <name type="scientific">Sedimenticola selenatireducens</name>
    <dbReference type="NCBI Taxonomy" id="191960"/>
    <lineage>
        <taxon>Bacteria</taxon>
        <taxon>Pseudomonadati</taxon>
        <taxon>Pseudomonadota</taxon>
        <taxon>Gammaproteobacteria</taxon>
        <taxon>Chromatiales</taxon>
        <taxon>Sedimenticolaceae</taxon>
        <taxon>Sedimenticola</taxon>
    </lineage>
</organism>
<gene>
    <name evidence="5" type="ORF">C0630_14165</name>
</gene>
<dbReference type="EC" id="1.1.1.157" evidence="5"/>
<feature type="domain" description="3-hydroxyacyl-CoA dehydrogenase C-terminal" evidence="3">
    <location>
        <begin position="423"/>
        <end position="506"/>
    </location>
</feature>
<reference evidence="5 6" key="1">
    <citation type="submission" date="2017-11" db="EMBL/GenBank/DDBJ databases">
        <title>Genome-resolved metagenomics identifies genetic mobility, metabolic interactions, and unexpected diversity in perchlorate-reducing communities.</title>
        <authorList>
            <person name="Barnum T.P."/>
            <person name="Figueroa I.A."/>
            <person name="Carlstrom C.I."/>
            <person name="Lucas L.N."/>
            <person name="Engelbrektson A.L."/>
            <person name="Coates J.D."/>
        </authorList>
    </citation>
    <scope>NUCLEOTIDE SEQUENCE [LARGE SCALE GENOMIC DNA]</scope>
    <source>
        <strain evidence="5">BM301</strain>
    </source>
</reference>